<accession>A0A915JF10</accession>
<keyword evidence="1" id="KW-1185">Reference proteome</keyword>
<evidence type="ECO:0000313" key="1">
    <source>
        <dbReference type="Proteomes" id="UP000887565"/>
    </source>
</evidence>
<sequence length="76" mass="8015">MSVEGVEIELRHFDPVGRSWSKIIPLDGGDVVSRGSSCRCRHLAHVMGGCGLVVLVVRVEVAGAGVRLMDGSRSVG</sequence>
<organism evidence="1 2">
    <name type="scientific">Romanomermis culicivorax</name>
    <name type="common">Nematode worm</name>
    <dbReference type="NCBI Taxonomy" id="13658"/>
    <lineage>
        <taxon>Eukaryota</taxon>
        <taxon>Metazoa</taxon>
        <taxon>Ecdysozoa</taxon>
        <taxon>Nematoda</taxon>
        <taxon>Enoplea</taxon>
        <taxon>Dorylaimia</taxon>
        <taxon>Mermithida</taxon>
        <taxon>Mermithoidea</taxon>
        <taxon>Mermithidae</taxon>
        <taxon>Romanomermis</taxon>
    </lineage>
</organism>
<evidence type="ECO:0000313" key="2">
    <source>
        <dbReference type="WBParaSite" id="nRc.2.0.1.t24151-RA"/>
    </source>
</evidence>
<dbReference type="WBParaSite" id="nRc.2.0.1.t24151-RA">
    <property type="protein sequence ID" value="nRc.2.0.1.t24151-RA"/>
    <property type="gene ID" value="nRc.2.0.1.g24151"/>
</dbReference>
<dbReference type="Proteomes" id="UP000887565">
    <property type="component" value="Unplaced"/>
</dbReference>
<proteinExistence type="predicted"/>
<protein>
    <submittedName>
        <fullName evidence="2">Uncharacterized protein</fullName>
    </submittedName>
</protein>
<dbReference type="AlphaFoldDB" id="A0A915JF10"/>
<reference evidence="2" key="1">
    <citation type="submission" date="2022-11" db="UniProtKB">
        <authorList>
            <consortium name="WormBaseParasite"/>
        </authorList>
    </citation>
    <scope>IDENTIFICATION</scope>
</reference>
<name>A0A915JF10_ROMCU</name>